<dbReference type="EMBL" id="NGIR01000018">
    <property type="protein sequence ID" value="OTU29110.1"/>
    <property type="molecule type" value="Genomic_DNA"/>
</dbReference>
<keyword evidence="2" id="KW-0119">Carbohydrate metabolism</keyword>
<protein>
    <submittedName>
        <fullName evidence="4">Epimerase</fullName>
    </submittedName>
</protein>
<dbReference type="InterPro" id="IPR001509">
    <property type="entry name" value="Epimerase_deHydtase"/>
</dbReference>
<feature type="domain" description="NAD-dependent epimerase/dehydratase" evidence="3">
    <location>
        <begin position="3"/>
        <end position="189"/>
    </location>
</feature>
<sequence>MHILVTGANGFVGSNLVRALLEQQQELSNFSRLSLLDLQFQERSADPRVAYYQGDFSDTALIEQALAQPVDVVFHLASIPGGMAEQNYELSRKVNVDAMLFLFEQLKQQGNCPRVVFASTIAVYGSDLPEQVDDDTPLKPHLTYAGQKQFGEIVLDDFSRKGWIDGVAVRLPGIVARPQQPSGLLSAFMSDVFWTLSQQRTFACPVSQHAVAWWMSVKCCVDNLIHAASLPKEQLQQDRRVFTLPVLRLSMQQVVDGLAQEFTLNTDTLVSFDSNNPQLEKNFGAYPEIHTRRADALGFKHDGSIQHLIKNTLNLD</sequence>
<evidence type="ECO:0000313" key="4">
    <source>
        <dbReference type="EMBL" id="OTU29110.1"/>
    </source>
</evidence>
<accession>A0A0R0RQ80</accession>
<dbReference type="Proteomes" id="UP000195162">
    <property type="component" value="Unassembled WGS sequence"/>
</dbReference>
<proteinExistence type="predicted"/>
<evidence type="ECO:0000313" key="5">
    <source>
        <dbReference type="Proteomes" id="UP000195162"/>
    </source>
</evidence>
<keyword evidence="1" id="KW-0521">NADP</keyword>
<dbReference type="PANTHER" id="PTHR43103">
    <property type="entry name" value="NUCLEOSIDE-DIPHOSPHATE-SUGAR EPIMERASE"/>
    <property type="match status" value="1"/>
</dbReference>
<dbReference type="RefSeq" id="WP_032053255.1">
    <property type="nucleotide sequence ID" value="NZ_CAYSYS010000016.1"/>
</dbReference>
<dbReference type="Gene3D" id="3.90.25.10">
    <property type="entry name" value="UDP-galactose 4-epimerase, domain 1"/>
    <property type="match status" value="1"/>
</dbReference>
<dbReference type="AlphaFoldDB" id="A0A0R0RQ80"/>
<comment type="caution">
    <text evidence="4">The sequence shown here is derived from an EMBL/GenBank/DDBJ whole genome shotgun (WGS) entry which is preliminary data.</text>
</comment>
<dbReference type="Gene3D" id="3.40.50.720">
    <property type="entry name" value="NAD(P)-binding Rossmann-like Domain"/>
    <property type="match status" value="1"/>
</dbReference>
<name>A0A0R0RQ80_ACIPI</name>
<dbReference type="PANTHER" id="PTHR43103:SF3">
    <property type="entry name" value="ADP-L-GLYCERO-D-MANNO-HEPTOSE-6-EPIMERASE"/>
    <property type="match status" value="1"/>
</dbReference>
<reference evidence="4 5" key="1">
    <citation type="submission" date="2017-05" db="EMBL/GenBank/DDBJ databases">
        <authorList>
            <person name="Song R."/>
            <person name="Chenine A.L."/>
            <person name="Ruprecht R.M."/>
        </authorList>
    </citation>
    <scope>NUCLEOTIDE SEQUENCE [LARGE SCALE GENOMIC DNA]</scope>
    <source>
        <strain evidence="4 5">ARLG1955</strain>
    </source>
</reference>
<dbReference type="SUPFAM" id="SSF51735">
    <property type="entry name" value="NAD(P)-binding Rossmann-fold domains"/>
    <property type="match status" value="1"/>
</dbReference>
<evidence type="ECO:0000256" key="1">
    <source>
        <dbReference type="ARBA" id="ARBA00022857"/>
    </source>
</evidence>
<evidence type="ECO:0000256" key="2">
    <source>
        <dbReference type="ARBA" id="ARBA00023277"/>
    </source>
</evidence>
<gene>
    <name evidence="4" type="ORF">CAT59_05800</name>
</gene>
<organism evidence="4 5">
    <name type="scientific">Acinetobacter pittii</name>
    <name type="common">Acinetobacter genomosp. 3</name>
    <dbReference type="NCBI Taxonomy" id="48296"/>
    <lineage>
        <taxon>Bacteria</taxon>
        <taxon>Pseudomonadati</taxon>
        <taxon>Pseudomonadota</taxon>
        <taxon>Gammaproteobacteria</taxon>
        <taxon>Moraxellales</taxon>
        <taxon>Moraxellaceae</taxon>
        <taxon>Acinetobacter</taxon>
        <taxon>Acinetobacter calcoaceticus/baumannii complex</taxon>
    </lineage>
</organism>
<dbReference type="Pfam" id="PF01370">
    <property type="entry name" value="Epimerase"/>
    <property type="match status" value="1"/>
</dbReference>
<dbReference type="InterPro" id="IPR036291">
    <property type="entry name" value="NAD(P)-bd_dom_sf"/>
</dbReference>
<evidence type="ECO:0000259" key="3">
    <source>
        <dbReference type="Pfam" id="PF01370"/>
    </source>
</evidence>